<organism evidence="2">
    <name type="scientific">marine metagenome</name>
    <dbReference type="NCBI Taxonomy" id="408172"/>
    <lineage>
        <taxon>unclassified sequences</taxon>
        <taxon>metagenomes</taxon>
        <taxon>ecological metagenomes</taxon>
    </lineage>
</organism>
<dbReference type="InterPro" id="IPR029069">
    <property type="entry name" value="HotDog_dom_sf"/>
</dbReference>
<dbReference type="InterPro" id="IPR050965">
    <property type="entry name" value="UPF0336/Enoyl-CoA_hydratase"/>
</dbReference>
<dbReference type="PANTHER" id="PTHR43437:SF3">
    <property type="entry name" value="HYDROXYACYL-THIOESTER DEHYDRATASE TYPE 2, MITOCHONDRIAL"/>
    <property type="match status" value="1"/>
</dbReference>
<protein>
    <recommendedName>
        <fullName evidence="1">MaoC-like domain-containing protein</fullName>
    </recommendedName>
</protein>
<feature type="domain" description="MaoC-like" evidence="1">
    <location>
        <begin position="13"/>
        <end position="99"/>
    </location>
</feature>
<dbReference type="PRINTS" id="PR01483">
    <property type="entry name" value="FASYNTHASE"/>
</dbReference>
<dbReference type="Pfam" id="PF01575">
    <property type="entry name" value="MaoC_dehydratas"/>
    <property type="match status" value="1"/>
</dbReference>
<dbReference type="Gene3D" id="3.10.129.10">
    <property type="entry name" value="Hotdog Thioesterase"/>
    <property type="match status" value="1"/>
</dbReference>
<evidence type="ECO:0000259" key="1">
    <source>
        <dbReference type="Pfam" id="PF01575"/>
    </source>
</evidence>
<dbReference type="GO" id="GO:0005835">
    <property type="term" value="C:fatty acid synthase complex"/>
    <property type="evidence" value="ECO:0007669"/>
    <property type="project" value="InterPro"/>
</dbReference>
<dbReference type="GO" id="GO:0006633">
    <property type="term" value="P:fatty acid biosynthetic process"/>
    <property type="evidence" value="ECO:0007669"/>
    <property type="project" value="InterPro"/>
</dbReference>
<evidence type="ECO:0000313" key="2">
    <source>
        <dbReference type="EMBL" id="SVA09913.1"/>
    </source>
</evidence>
<dbReference type="EMBL" id="UINC01003867">
    <property type="protein sequence ID" value="SVA09913.1"/>
    <property type="molecule type" value="Genomic_DNA"/>
</dbReference>
<dbReference type="CDD" id="cd03449">
    <property type="entry name" value="R_hydratase"/>
    <property type="match status" value="1"/>
</dbReference>
<proteinExistence type="predicted"/>
<gene>
    <name evidence="2" type="ORF">METZ01_LOCUS62767</name>
</gene>
<dbReference type="GO" id="GO:0004312">
    <property type="term" value="F:fatty acid synthase activity"/>
    <property type="evidence" value="ECO:0007669"/>
    <property type="project" value="InterPro"/>
</dbReference>
<dbReference type="SUPFAM" id="SSF54637">
    <property type="entry name" value="Thioesterase/thiol ester dehydrase-isomerase"/>
    <property type="match status" value="1"/>
</dbReference>
<reference evidence="2" key="1">
    <citation type="submission" date="2018-05" db="EMBL/GenBank/DDBJ databases">
        <authorList>
            <person name="Lanie J.A."/>
            <person name="Ng W.-L."/>
            <person name="Kazmierczak K.M."/>
            <person name="Andrzejewski T.M."/>
            <person name="Davidsen T.M."/>
            <person name="Wayne K.J."/>
            <person name="Tettelin H."/>
            <person name="Glass J.I."/>
            <person name="Rusch D."/>
            <person name="Podicherti R."/>
            <person name="Tsui H.-C.T."/>
            <person name="Winkler M.E."/>
        </authorList>
    </citation>
    <scope>NUCLEOTIDE SEQUENCE</scope>
</reference>
<dbReference type="InterPro" id="IPR002539">
    <property type="entry name" value="MaoC-like_dom"/>
</dbReference>
<dbReference type="AlphaFoldDB" id="A0A381T821"/>
<name>A0A381T821_9ZZZZ</name>
<dbReference type="InterPro" id="IPR003965">
    <property type="entry name" value="Fatty_acid_synthase"/>
</dbReference>
<dbReference type="PANTHER" id="PTHR43437">
    <property type="entry name" value="HYDROXYACYL-THIOESTER DEHYDRATASE TYPE 2, MITOCHONDRIAL-RELATED"/>
    <property type="match status" value="1"/>
</dbReference>
<accession>A0A381T821</accession>
<sequence length="134" mass="15447">MKLKVGDFYKEEFIITQEMVNQFAKLSGDKNPLHINKDFASKTKFKKPIVHGLFSVTSFGKIMGTKFPGSGSIHVNQNLSFKSPLYPDQKYYVYVELIRIIKDKHFGIFKTQIFDMKNKIIVDGTGIVRHETKL</sequence>
<dbReference type="GO" id="GO:0019171">
    <property type="term" value="F:(3R)-hydroxyacyl-[acyl-carrier-protein] dehydratase activity"/>
    <property type="evidence" value="ECO:0007669"/>
    <property type="project" value="TreeGrafter"/>
</dbReference>